<evidence type="ECO:0000256" key="2">
    <source>
        <dbReference type="ARBA" id="ARBA00022771"/>
    </source>
</evidence>
<dbReference type="SUPFAM" id="SSF49599">
    <property type="entry name" value="TRAF domain-like"/>
    <property type="match status" value="1"/>
</dbReference>
<dbReference type="UniPathway" id="UPA00143"/>
<dbReference type="Proteomes" id="UP000636709">
    <property type="component" value="Unassembled WGS sequence"/>
</dbReference>
<sequence>MEENAGNNTGKRDGEAQEQGQSSAKRLKCSIEAEAFCFDVCSKPLTSTIFQCPEGHLYCSSCACSCNDKLPAEEKKCTVGSGCTGTLARSLAMERAVRSILLDCRHAEHGCAEKIAYCNRYAHELRCQHAPWRCPEPGCGGFAGKRAAELLEHLTGHHKWPSMAFKYWVPFDLRVVEPGTHVLDCKDDGQLFLLSVQPSEPAGLAVSLVSVHHLLINRNTVGCSVSFSNSGRHYSTSTLDAVRPWWHFAWPPTEYICFVPKVSAGAHDHAGFVLTHFGEPPMEEYIRFVSKVSDGAKDDAAVVLTINITAVQENHDDSDDSSFDYEFPDEEEDYDDEEEDEDDRT</sequence>
<dbReference type="Gramene" id="Dexi5A01G0008440.1">
    <property type="protein sequence ID" value="Dexi5A01G0008440.1:cds"/>
    <property type="gene ID" value="Dexi5A01G0008440"/>
</dbReference>
<dbReference type="AlphaFoldDB" id="A0A835F0H1"/>
<feature type="region of interest" description="Disordered" evidence="5">
    <location>
        <begin position="313"/>
        <end position="345"/>
    </location>
</feature>
<evidence type="ECO:0000313" key="8">
    <source>
        <dbReference type="Proteomes" id="UP000636709"/>
    </source>
</evidence>
<dbReference type="GO" id="GO:0016567">
    <property type="term" value="P:protein ubiquitination"/>
    <property type="evidence" value="ECO:0007669"/>
    <property type="project" value="UniProtKB-UniPathway"/>
</dbReference>
<reference evidence="7" key="1">
    <citation type="submission" date="2020-07" db="EMBL/GenBank/DDBJ databases">
        <title>Genome sequence and genetic diversity analysis of an under-domesticated orphan crop, white fonio (Digitaria exilis).</title>
        <authorList>
            <person name="Bennetzen J.L."/>
            <person name="Chen S."/>
            <person name="Ma X."/>
            <person name="Wang X."/>
            <person name="Yssel A.E.J."/>
            <person name="Chaluvadi S.R."/>
            <person name="Johnson M."/>
            <person name="Gangashetty P."/>
            <person name="Hamidou F."/>
            <person name="Sanogo M.D."/>
            <person name="Zwaenepoel A."/>
            <person name="Wallace J."/>
            <person name="Van De Peer Y."/>
            <person name="Van Deynze A."/>
        </authorList>
    </citation>
    <scope>NUCLEOTIDE SEQUENCE</scope>
    <source>
        <tissue evidence="7">Leaves</tissue>
    </source>
</reference>
<evidence type="ECO:0000256" key="4">
    <source>
        <dbReference type="PROSITE-ProRule" id="PRU00455"/>
    </source>
</evidence>
<dbReference type="PANTHER" id="PTHR10315">
    <property type="entry name" value="E3 UBIQUITIN PROTEIN LIGASE SIAH"/>
    <property type="match status" value="1"/>
</dbReference>
<organism evidence="7 8">
    <name type="scientific">Digitaria exilis</name>
    <dbReference type="NCBI Taxonomy" id="1010633"/>
    <lineage>
        <taxon>Eukaryota</taxon>
        <taxon>Viridiplantae</taxon>
        <taxon>Streptophyta</taxon>
        <taxon>Embryophyta</taxon>
        <taxon>Tracheophyta</taxon>
        <taxon>Spermatophyta</taxon>
        <taxon>Magnoliopsida</taxon>
        <taxon>Liliopsida</taxon>
        <taxon>Poales</taxon>
        <taxon>Poaceae</taxon>
        <taxon>PACMAD clade</taxon>
        <taxon>Panicoideae</taxon>
        <taxon>Panicodae</taxon>
        <taxon>Paniceae</taxon>
        <taxon>Anthephorinae</taxon>
        <taxon>Digitaria</taxon>
    </lineage>
</organism>
<keyword evidence="8" id="KW-1185">Reference proteome</keyword>
<evidence type="ECO:0000256" key="5">
    <source>
        <dbReference type="SAM" id="MobiDB-lite"/>
    </source>
</evidence>
<dbReference type="InterPro" id="IPR013083">
    <property type="entry name" value="Znf_RING/FYVE/PHD"/>
</dbReference>
<name>A0A835F0H1_9POAL</name>
<feature type="compositionally biased region" description="Acidic residues" evidence="5">
    <location>
        <begin position="316"/>
        <end position="345"/>
    </location>
</feature>
<proteinExistence type="predicted"/>
<dbReference type="GO" id="GO:0005737">
    <property type="term" value="C:cytoplasm"/>
    <property type="evidence" value="ECO:0007669"/>
    <property type="project" value="TreeGrafter"/>
</dbReference>
<dbReference type="EMBL" id="JACEFO010001661">
    <property type="protein sequence ID" value="KAF8724577.1"/>
    <property type="molecule type" value="Genomic_DNA"/>
</dbReference>
<evidence type="ECO:0000256" key="1">
    <source>
        <dbReference type="ARBA" id="ARBA00022723"/>
    </source>
</evidence>
<keyword evidence="3" id="KW-0862">Zinc</keyword>
<dbReference type="OrthoDB" id="680350at2759"/>
<dbReference type="InterPro" id="IPR052088">
    <property type="entry name" value="E3_ubiquitin-ligase_SINA"/>
</dbReference>
<dbReference type="GO" id="GO:0061630">
    <property type="term" value="F:ubiquitin protein ligase activity"/>
    <property type="evidence" value="ECO:0007669"/>
    <property type="project" value="TreeGrafter"/>
</dbReference>
<dbReference type="Gene3D" id="3.30.40.10">
    <property type="entry name" value="Zinc/RING finger domain, C3HC4 (zinc finger)"/>
    <property type="match status" value="1"/>
</dbReference>
<evidence type="ECO:0000256" key="3">
    <source>
        <dbReference type="ARBA" id="ARBA00022833"/>
    </source>
</evidence>
<keyword evidence="2 4" id="KW-0863">Zinc-finger</keyword>
<accession>A0A835F0H1</accession>
<keyword evidence="1" id="KW-0479">Metal-binding</keyword>
<evidence type="ECO:0000313" key="7">
    <source>
        <dbReference type="EMBL" id="KAF8724577.1"/>
    </source>
</evidence>
<dbReference type="InterPro" id="IPR013010">
    <property type="entry name" value="Znf_SIAH"/>
</dbReference>
<feature type="domain" description="SIAH-type" evidence="6">
    <location>
        <begin position="99"/>
        <end position="159"/>
    </location>
</feature>
<comment type="caution">
    <text evidence="7">The sequence shown here is derived from an EMBL/GenBank/DDBJ whole genome shotgun (WGS) entry which is preliminary data.</text>
</comment>
<protein>
    <recommendedName>
        <fullName evidence="6">SIAH-type domain-containing protein</fullName>
    </recommendedName>
</protein>
<dbReference type="PANTHER" id="PTHR10315:SF83">
    <property type="entry name" value="RING-TYPE E3 UBIQUITIN TRANSFERASE"/>
    <property type="match status" value="1"/>
</dbReference>
<evidence type="ECO:0000259" key="6">
    <source>
        <dbReference type="PROSITE" id="PS51081"/>
    </source>
</evidence>
<dbReference type="PROSITE" id="PS51081">
    <property type="entry name" value="ZF_SIAH"/>
    <property type="match status" value="1"/>
</dbReference>
<gene>
    <name evidence="7" type="ORF">HU200_020842</name>
</gene>
<dbReference type="GO" id="GO:0008270">
    <property type="term" value="F:zinc ion binding"/>
    <property type="evidence" value="ECO:0007669"/>
    <property type="project" value="UniProtKB-KW"/>
</dbReference>